<sequence length="35" mass="4250">RHLFQVALFKAVVLLRSFAENNQLHKQDIIEFFNY</sequence>
<keyword evidence="2" id="KW-1185">Reference proteome</keyword>
<protein>
    <submittedName>
        <fullName evidence="1">Uncharacterized protein</fullName>
    </submittedName>
</protein>
<reference evidence="1" key="1">
    <citation type="submission" date="2020-08" db="EMBL/GenBank/DDBJ databases">
        <title>Multicomponent nature underlies the extraordinary mechanical properties of spider dragline silk.</title>
        <authorList>
            <person name="Kono N."/>
            <person name="Nakamura H."/>
            <person name="Mori M."/>
            <person name="Yoshida Y."/>
            <person name="Ohtoshi R."/>
            <person name="Malay A.D."/>
            <person name="Moran D.A.P."/>
            <person name="Tomita M."/>
            <person name="Numata K."/>
            <person name="Arakawa K."/>
        </authorList>
    </citation>
    <scope>NUCLEOTIDE SEQUENCE</scope>
</reference>
<organism evidence="1 2">
    <name type="scientific">Nephila pilipes</name>
    <name type="common">Giant wood spider</name>
    <name type="synonym">Nephila maculata</name>
    <dbReference type="NCBI Taxonomy" id="299642"/>
    <lineage>
        <taxon>Eukaryota</taxon>
        <taxon>Metazoa</taxon>
        <taxon>Ecdysozoa</taxon>
        <taxon>Arthropoda</taxon>
        <taxon>Chelicerata</taxon>
        <taxon>Arachnida</taxon>
        <taxon>Araneae</taxon>
        <taxon>Araneomorphae</taxon>
        <taxon>Entelegynae</taxon>
        <taxon>Araneoidea</taxon>
        <taxon>Nephilidae</taxon>
        <taxon>Nephila</taxon>
    </lineage>
</organism>
<dbReference type="EMBL" id="BMAW01038451">
    <property type="protein sequence ID" value="GFU52186.1"/>
    <property type="molecule type" value="Genomic_DNA"/>
</dbReference>
<dbReference type="AlphaFoldDB" id="A0A8X6UU14"/>
<gene>
    <name evidence="1" type="ORF">NPIL_680881</name>
</gene>
<feature type="non-terminal residue" evidence="1">
    <location>
        <position position="1"/>
    </location>
</feature>
<comment type="caution">
    <text evidence="1">The sequence shown here is derived from an EMBL/GenBank/DDBJ whole genome shotgun (WGS) entry which is preliminary data.</text>
</comment>
<evidence type="ECO:0000313" key="1">
    <source>
        <dbReference type="EMBL" id="GFU52186.1"/>
    </source>
</evidence>
<dbReference type="Proteomes" id="UP000887013">
    <property type="component" value="Unassembled WGS sequence"/>
</dbReference>
<proteinExistence type="predicted"/>
<evidence type="ECO:0000313" key="2">
    <source>
        <dbReference type="Proteomes" id="UP000887013"/>
    </source>
</evidence>
<name>A0A8X6UU14_NEPPI</name>
<accession>A0A8X6UU14</accession>